<protein>
    <submittedName>
        <fullName evidence="9">Trypanosome variant surface glycoprotein (A-type), putative</fullName>
    </submittedName>
</protein>
<feature type="domain" description="Trypanosome variant surface glycoprotein A-type N-terminal" evidence="8">
    <location>
        <begin position="18"/>
        <end position="258"/>
    </location>
</feature>
<dbReference type="VEuPathDB" id="TriTrypDB:TEOVI_000897400"/>
<dbReference type="GO" id="GO:0098552">
    <property type="term" value="C:side of membrane"/>
    <property type="evidence" value="ECO:0007669"/>
    <property type="project" value="UniProtKB-KW"/>
</dbReference>
<evidence type="ECO:0000256" key="6">
    <source>
        <dbReference type="ARBA" id="ARBA00023288"/>
    </source>
</evidence>
<feature type="region of interest" description="Disordered" evidence="7">
    <location>
        <begin position="239"/>
        <end position="263"/>
    </location>
</feature>
<keyword evidence="4" id="KW-0472">Membrane</keyword>
<keyword evidence="2" id="KW-1003">Cell membrane</keyword>
<comment type="subcellular location">
    <subcellularLocation>
        <location evidence="1">Cell membrane</location>
        <topology evidence="1">Lipid-anchor</topology>
        <topology evidence="1">GPI-anchor</topology>
    </subcellularLocation>
</comment>
<evidence type="ECO:0000256" key="1">
    <source>
        <dbReference type="ARBA" id="ARBA00004609"/>
    </source>
</evidence>
<dbReference type="Gene3D" id="3.90.150.10">
    <property type="entry name" value="Variant Surface Glycoprotein, subunit A domain 1"/>
    <property type="match status" value="1"/>
</dbReference>
<evidence type="ECO:0000256" key="2">
    <source>
        <dbReference type="ARBA" id="ARBA00022475"/>
    </source>
</evidence>
<keyword evidence="6" id="KW-0449">Lipoprotein</keyword>
<evidence type="ECO:0000256" key="7">
    <source>
        <dbReference type="SAM" id="MobiDB-lite"/>
    </source>
</evidence>
<feature type="compositionally biased region" description="Polar residues" evidence="7">
    <location>
        <begin position="239"/>
        <end position="257"/>
    </location>
</feature>
<evidence type="ECO:0000313" key="10">
    <source>
        <dbReference type="Proteomes" id="UP000195570"/>
    </source>
</evidence>
<evidence type="ECO:0000256" key="4">
    <source>
        <dbReference type="ARBA" id="ARBA00023136"/>
    </source>
</evidence>
<keyword evidence="5" id="KW-0325">Glycoprotein</keyword>
<dbReference type="AlphaFoldDB" id="A0A1G4IAC3"/>
<dbReference type="EMBL" id="CZPT02001121">
    <property type="protein sequence ID" value="SCU68988.1"/>
    <property type="molecule type" value="Genomic_DNA"/>
</dbReference>
<evidence type="ECO:0000313" key="9">
    <source>
        <dbReference type="EMBL" id="SCU68988.1"/>
    </source>
</evidence>
<organism evidence="9 10">
    <name type="scientific">Trypanosoma equiperdum</name>
    <dbReference type="NCBI Taxonomy" id="5694"/>
    <lineage>
        <taxon>Eukaryota</taxon>
        <taxon>Discoba</taxon>
        <taxon>Euglenozoa</taxon>
        <taxon>Kinetoplastea</taxon>
        <taxon>Metakinetoplastina</taxon>
        <taxon>Trypanosomatida</taxon>
        <taxon>Trypanosomatidae</taxon>
        <taxon>Trypanosoma</taxon>
    </lineage>
</organism>
<reference evidence="9" key="1">
    <citation type="submission" date="2016-09" db="EMBL/GenBank/DDBJ databases">
        <authorList>
            <person name="Hebert L."/>
            <person name="Moumen B."/>
        </authorList>
    </citation>
    <scope>NUCLEOTIDE SEQUENCE [LARGE SCALE GENOMIC DNA]</scope>
    <source>
        <strain evidence="9">OVI</strain>
    </source>
</reference>
<dbReference type="GO" id="GO:0042783">
    <property type="term" value="P:symbiont-mediated evasion of host immune response"/>
    <property type="evidence" value="ECO:0007669"/>
    <property type="project" value="InterPro"/>
</dbReference>
<comment type="caution">
    <text evidence="9">The sequence shown here is derived from an EMBL/GenBank/DDBJ whole genome shotgun (WGS) entry which is preliminary data.</text>
</comment>
<dbReference type="GO" id="GO:0005886">
    <property type="term" value="C:plasma membrane"/>
    <property type="evidence" value="ECO:0007669"/>
    <property type="project" value="UniProtKB-SubCell"/>
</dbReference>
<keyword evidence="10" id="KW-1185">Reference proteome</keyword>
<dbReference type="RefSeq" id="XP_067080044.1">
    <property type="nucleotide sequence ID" value="XM_067223943.1"/>
</dbReference>
<dbReference type="Pfam" id="PF00913">
    <property type="entry name" value="Trypan_glycop"/>
    <property type="match status" value="1"/>
</dbReference>
<evidence type="ECO:0000256" key="3">
    <source>
        <dbReference type="ARBA" id="ARBA00022622"/>
    </source>
</evidence>
<dbReference type="InterPro" id="IPR001812">
    <property type="entry name" value="Trypano_VSG_A_N_dom"/>
</dbReference>
<accession>A0A1G4IAC3</accession>
<dbReference type="Proteomes" id="UP000195570">
    <property type="component" value="Unassembled WGS sequence"/>
</dbReference>
<name>A0A1G4IAC3_TRYEQ</name>
<gene>
    <name evidence="9" type="ORF">TEOVI_000897400</name>
</gene>
<proteinExistence type="predicted"/>
<dbReference type="GeneID" id="92382908"/>
<evidence type="ECO:0000259" key="8">
    <source>
        <dbReference type="Pfam" id="PF00913"/>
    </source>
</evidence>
<keyword evidence="3" id="KW-0336">GPI-anchor</keyword>
<sequence length="263" mass="27404">MQWINAKLKIIFVFAPTICGRKAAANNGEALGAETKAAICTINEEFGKTAETATAALKKRTDADHNLRITELKLQIYINQVTESRKLYLPLAAALTESKSSKGEQISNVVVEAGKVAAATTHPSGRIGEFMTIAAQSRKASETNVGCVAASSTATMDTAAALGPCGLAPPTIVGATITPNNLITREGYAGLTNTNGGTKTAGSTTKGILFNTAHSGDIVNSRTTKRNLAYARGYFTATTSTNQPNLPNMSSWQSPATAANPPA</sequence>
<dbReference type="SUPFAM" id="SSF58087">
    <property type="entry name" value="Variant surface glycoprotein (N-terminal domain)"/>
    <property type="match status" value="1"/>
</dbReference>
<evidence type="ECO:0000256" key="5">
    <source>
        <dbReference type="ARBA" id="ARBA00023180"/>
    </source>
</evidence>